<comment type="caution">
    <text evidence="2">The sequence shown here is derived from an EMBL/GenBank/DDBJ whole genome shotgun (WGS) entry which is preliminary data.</text>
</comment>
<dbReference type="AlphaFoldDB" id="A0AAE1E592"/>
<accession>A0AAE1E592</accession>
<reference evidence="2" key="1">
    <citation type="journal article" date="2023" name="G3 (Bethesda)">
        <title>A reference genome for the long-term kleptoplast-retaining sea slug Elysia crispata morphotype clarki.</title>
        <authorList>
            <person name="Eastman K.E."/>
            <person name="Pendleton A.L."/>
            <person name="Shaikh M.A."/>
            <person name="Suttiyut T."/>
            <person name="Ogas R."/>
            <person name="Tomko P."/>
            <person name="Gavelis G."/>
            <person name="Widhalm J.R."/>
            <person name="Wisecaver J.H."/>
        </authorList>
    </citation>
    <scope>NUCLEOTIDE SEQUENCE</scope>
    <source>
        <strain evidence="2">ECLA1</strain>
    </source>
</reference>
<protein>
    <submittedName>
        <fullName evidence="2">Uncharacterized protein</fullName>
    </submittedName>
</protein>
<dbReference type="Proteomes" id="UP001283361">
    <property type="component" value="Unassembled WGS sequence"/>
</dbReference>
<organism evidence="2 3">
    <name type="scientific">Elysia crispata</name>
    <name type="common">lettuce slug</name>
    <dbReference type="NCBI Taxonomy" id="231223"/>
    <lineage>
        <taxon>Eukaryota</taxon>
        <taxon>Metazoa</taxon>
        <taxon>Spiralia</taxon>
        <taxon>Lophotrochozoa</taxon>
        <taxon>Mollusca</taxon>
        <taxon>Gastropoda</taxon>
        <taxon>Heterobranchia</taxon>
        <taxon>Euthyneura</taxon>
        <taxon>Panpulmonata</taxon>
        <taxon>Sacoglossa</taxon>
        <taxon>Placobranchoidea</taxon>
        <taxon>Plakobranchidae</taxon>
        <taxon>Elysia</taxon>
    </lineage>
</organism>
<evidence type="ECO:0000313" key="2">
    <source>
        <dbReference type="EMBL" id="KAK3794716.1"/>
    </source>
</evidence>
<evidence type="ECO:0000256" key="1">
    <source>
        <dbReference type="SAM" id="MobiDB-lite"/>
    </source>
</evidence>
<dbReference type="EMBL" id="JAWDGP010001095">
    <property type="protein sequence ID" value="KAK3794716.1"/>
    <property type="molecule type" value="Genomic_DNA"/>
</dbReference>
<name>A0AAE1E592_9GAST</name>
<gene>
    <name evidence="2" type="ORF">RRG08_014781</name>
</gene>
<evidence type="ECO:0000313" key="3">
    <source>
        <dbReference type="Proteomes" id="UP001283361"/>
    </source>
</evidence>
<proteinExistence type="predicted"/>
<sequence>MPSGRALGSNGHTSSTASDRCRQAGPWAVMATHRVPQVTDAVRQGPGQQWFPHIEYRKALGSNGHTSSTASDRCRQAGPWAVMATHRVPQVTDAVRQGPGQ</sequence>
<keyword evidence="3" id="KW-1185">Reference proteome</keyword>
<feature type="region of interest" description="Disordered" evidence="1">
    <location>
        <begin position="1"/>
        <end position="24"/>
    </location>
</feature>